<dbReference type="Proteomes" id="UP000502665">
    <property type="component" value="Chromosome"/>
</dbReference>
<dbReference type="Gene3D" id="3.30.559.10">
    <property type="entry name" value="Chloramphenicol acetyltransferase-like domain"/>
    <property type="match status" value="1"/>
</dbReference>
<dbReference type="GO" id="GO:0044550">
    <property type="term" value="P:secondary metabolite biosynthetic process"/>
    <property type="evidence" value="ECO:0007669"/>
    <property type="project" value="TreeGrafter"/>
</dbReference>
<dbReference type="GO" id="GO:0008610">
    <property type="term" value="P:lipid biosynthetic process"/>
    <property type="evidence" value="ECO:0007669"/>
    <property type="project" value="UniProtKB-ARBA"/>
</dbReference>
<dbReference type="GO" id="GO:0043041">
    <property type="term" value="P:amino acid activation for nonribosomal peptide biosynthetic process"/>
    <property type="evidence" value="ECO:0007669"/>
    <property type="project" value="TreeGrafter"/>
</dbReference>
<reference evidence="2" key="1">
    <citation type="submission" date="2020-03" db="EMBL/GenBank/DDBJ databases">
        <title>Molecular networking-based the target discovery of potent antiproliferative macrolactams: 5/6/7/16 polycyclic ansamycins and glycosylated trienomycin from Streptomyces cacaoi subsp. asoensis.</title>
        <authorList>
            <person name="Liu L.-L."/>
        </authorList>
    </citation>
    <scope>NUCLEOTIDE SEQUENCE [LARGE SCALE GENOMIC DNA]</scope>
    <source>
        <strain evidence="2">H2S5</strain>
    </source>
</reference>
<dbReference type="InterPro" id="IPR001242">
    <property type="entry name" value="Condensation_dom"/>
</dbReference>
<dbReference type="EMBL" id="CP049838">
    <property type="protein sequence ID" value="QJT05205.1"/>
    <property type="molecule type" value="Genomic_DNA"/>
</dbReference>
<proteinExistence type="predicted"/>
<keyword evidence="3" id="KW-1185">Reference proteome</keyword>
<name>A0A6M4X0J1_9ACTN</name>
<dbReference type="InterPro" id="IPR023213">
    <property type="entry name" value="CAT-like_dom_sf"/>
</dbReference>
<dbReference type="PANTHER" id="PTHR45527">
    <property type="entry name" value="NONRIBOSOMAL PEPTIDE SYNTHETASE"/>
    <property type="match status" value="1"/>
</dbReference>
<dbReference type="GO" id="GO:0005737">
    <property type="term" value="C:cytoplasm"/>
    <property type="evidence" value="ECO:0007669"/>
    <property type="project" value="TreeGrafter"/>
</dbReference>
<gene>
    <name evidence="2" type="ORF">G9272_36955</name>
</gene>
<organism evidence="2 3">
    <name type="scientific">Streptomyces asoensis</name>
    <dbReference type="NCBI Taxonomy" id="249586"/>
    <lineage>
        <taxon>Bacteria</taxon>
        <taxon>Bacillati</taxon>
        <taxon>Actinomycetota</taxon>
        <taxon>Actinomycetes</taxon>
        <taxon>Kitasatosporales</taxon>
        <taxon>Streptomycetaceae</taxon>
        <taxon>Streptomyces</taxon>
    </lineage>
</organism>
<dbReference type="AlphaFoldDB" id="A0A6M4X0J1"/>
<sequence>MFVLERSGPLQSGLCQVEWMHTVCEGWEPFPGPRVDVDLPDSVGERRIEEAVALLVARHEVLRTTFARDERGHAVQHVWRPERVRLRAPDDSLRAPFRIEEEWPLRAAVTQQSDGRKQLTLVMAHIAVDAWSMDILERDLRTILDAIARGDRPELPPVVHHPVDQARLERSERMRAVRTRNLRFWEEEFRRMPSGVFAVPVIPADVGYHHVVRDSTALGPALTRIRRRLPVPSVFLAATALAVSAVSGQDRIALATSWSSRASKPTRQMMGSVMRDLVLALDVPRDGRFLDVARSAVQASLRAARRSDFDVLELLEAEARAGRRRGARTHPGVFVNFHYDTQAAGADSDADAPPALSPLLAGGHTEYTHIPPAPSRAEPHVLYVSAAPGPGGRPRLFLSANEAVLTANGARDLLLLIERVLVRFADDPGLDCAPFLPNPGSRDGGWVTIDGSWADLRLIERALREHPGVTGARAFTDDGGSLCAAVTVTGPDTDALALRGFLLAKVGPRHALVVPDRFLVDGEPAGDGFGSERRSACPATDREQALHDAVVRANGLEEASMHDGYVEAGGRLAGVPDVLERLARQGLTGLRFDDFRLPCDLSALAARLSS</sequence>
<dbReference type="PANTHER" id="PTHR45527:SF1">
    <property type="entry name" value="FATTY ACID SYNTHASE"/>
    <property type="match status" value="1"/>
</dbReference>
<evidence type="ECO:0000313" key="3">
    <source>
        <dbReference type="Proteomes" id="UP000502665"/>
    </source>
</evidence>
<dbReference type="Gene3D" id="3.30.559.30">
    <property type="entry name" value="Nonribosomal peptide synthetase, condensation domain"/>
    <property type="match status" value="1"/>
</dbReference>
<feature type="domain" description="Condensation" evidence="1">
    <location>
        <begin position="42"/>
        <end position="317"/>
    </location>
</feature>
<evidence type="ECO:0000259" key="1">
    <source>
        <dbReference type="Pfam" id="PF00668"/>
    </source>
</evidence>
<dbReference type="SUPFAM" id="SSF56801">
    <property type="entry name" value="Acetyl-CoA synthetase-like"/>
    <property type="match status" value="1"/>
</dbReference>
<protein>
    <recommendedName>
        <fullName evidence="1">Condensation domain-containing protein</fullName>
    </recommendedName>
</protein>
<dbReference type="RefSeq" id="WP_171400526.1">
    <property type="nucleotide sequence ID" value="NZ_CP049838.1"/>
</dbReference>
<dbReference type="GO" id="GO:0031177">
    <property type="term" value="F:phosphopantetheine binding"/>
    <property type="evidence" value="ECO:0007669"/>
    <property type="project" value="TreeGrafter"/>
</dbReference>
<dbReference type="SUPFAM" id="SSF52777">
    <property type="entry name" value="CoA-dependent acyltransferases"/>
    <property type="match status" value="2"/>
</dbReference>
<dbReference type="GO" id="GO:0003824">
    <property type="term" value="F:catalytic activity"/>
    <property type="evidence" value="ECO:0007669"/>
    <property type="project" value="InterPro"/>
</dbReference>
<dbReference type="Pfam" id="PF00668">
    <property type="entry name" value="Condensation"/>
    <property type="match status" value="1"/>
</dbReference>
<evidence type="ECO:0000313" key="2">
    <source>
        <dbReference type="EMBL" id="QJT05205.1"/>
    </source>
</evidence>
<accession>A0A6M4X0J1</accession>